<proteinExistence type="predicted"/>
<evidence type="ECO:0000313" key="3">
    <source>
        <dbReference type="Proteomes" id="UP000242519"/>
    </source>
</evidence>
<organism evidence="2 3">
    <name type="scientific">Diplocarpon coronariae</name>
    <dbReference type="NCBI Taxonomy" id="2795749"/>
    <lineage>
        <taxon>Eukaryota</taxon>
        <taxon>Fungi</taxon>
        <taxon>Dikarya</taxon>
        <taxon>Ascomycota</taxon>
        <taxon>Pezizomycotina</taxon>
        <taxon>Leotiomycetes</taxon>
        <taxon>Helotiales</taxon>
        <taxon>Drepanopezizaceae</taxon>
        <taxon>Diplocarpon</taxon>
    </lineage>
</organism>
<protein>
    <submittedName>
        <fullName evidence="2">Diaminopimelate decarboxylase</fullName>
    </submittedName>
</protein>
<dbReference type="Proteomes" id="UP000242519">
    <property type="component" value="Unassembled WGS sequence"/>
</dbReference>
<name>A0A218ZEQ7_9HELO</name>
<gene>
    <name evidence="2" type="ORF">B2J93_9280</name>
</gene>
<dbReference type="EMBL" id="MZNU01000046">
    <property type="protein sequence ID" value="OWP06507.1"/>
    <property type="molecule type" value="Genomic_DNA"/>
</dbReference>
<dbReference type="InParanoid" id="A0A218ZEQ7"/>
<evidence type="ECO:0000256" key="1">
    <source>
        <dbReference type="SAM" id="MobiDB-lite"/>
    </source>
</evidence>
<feature type="compositionally biased region" description="Basic and acidic residues" evidence="1">
    <location>
        <begin position="9"/>
        <end position="23"/>
    </location>
</feature>
<comment type="caution">
    <text evidence="2">The sequence shown here is derived from an EMBL/GenBank/DDBJ whole genome shotgun (WGS) entry which is preliminary data.</text>
</comment>
<feature type="compositionally biased region" description="Basic and acidic residues" evidence="1">
    <location>
        <begin position="72"/>
        <end position="96"/>
    </location>
</feature>
<accession>A0A218ZEQ7</accession>
<dbReference type="AlphaFoldDB" id="A0A218ZEQ7"/>
<reference evidence="2 3" key="1">
    <citation type="submission" date="2017-04" db="EMBL/GenBank/DDBJ databases">
        <title>Draft genome sequence of Marssonina coronaria NL1: causal agent of apple blotch.</title>
        <authorList>
            <person name="Cheng Q."/>
        </authorList>
    </citation>
    <scope>NUCLEOTIDE SEQUENCE [LARGE SCALE GENOMIC DNA]</scope>
    <source>
        <strain evidence="2 3">NL1</strain>
    </source>
</reference>
<feature type="region of interest" description="Disordered" evidence="1">
    <location>
        <begin position="1"/>
        <end position="115"/>
    </location>
</feature>
<keyword evidence="3" id="KW-1185">Reference proteome</keyword>
<evidence type="ECO:0000313" key="2">
    <source>
        <dbReference type="EMBL" id="OWP06507.1"/>
    </source>
</evidence>
<sequence length="115" mass="12298">MPTWVPTHRPGETPSQEKSRVQAREPGSPDAPHASGAGNLIRGRGGGSPMDTVTGPPRLRVENVDIDIDIDIDIHTDPDTHTDTDTEKAQRPEPRRGSVVSPRATGAGGKCKYVL</sequence>